<dbReference type="PROSITE" id="PS51257">
    <property type="entry name" value="PROKAR_LIPOPROTEIN"/>
    <property type="match status" value="1"/>
</dbReference>
<organism evidence="2 3">
    <name type="scientific">Microbacterium maritypicum MF109</name>
    <dbReference type="NCBI Taxonomy" id="1333857"/>
    <lineage>
        <taxon>Bacteria</taxon>
        <taxon>Bacillati</taxon>
        <taxon>Actinomycetota</taxon>
        <taxon>Actinomycetes</taxon>
        <taxon>Micrococcales</taxon>
        <taxon>Microbacteriaceae</taxon>
        <taxon>Microbacterium</taxon>
    </lineage>
</organism>
<comment type="caution">
    <text evidence="2">The sequence shown here is derived from an EMBL/GenBank/DDBJ whole genome shotgun (WGS) entry which is preliminary data.</text>
</comment>
<protein>
    <submittedName>
        <fullName evidence="2">Uncharacterized protein</fullName>
    </submittedName>
</protein>
<feature type="region of interest" description="Disordered" evidence="1">
    <location>
        <begin position="1"/>
        <end position="37"/>
    </location>
</feature>
<evidence type="ECO:0000313" key="3">
    <source>
        <dbReference type="Proteomes" id="UP000016033"/>
    </source>
</evidence>
<name>T5KIF6_MICMQ</name>
<evidence type="ECO:0000256" key="1">
    <source>
        <dbReference type="SAM" id="MobiDB-lite"/>
    </source>
</evidence>
<accession>T5KIF6</accession>
<gene>
    <name evidence="2" type="ORF">L687_01630</name>
</gene>
<dbReference type="PATRIC" id="fig|1333857.3.peg.2232"/>
<sequence length="85" mass="8755">MRPIARGSGAIVSGALGTGCDDGSDPHRQYASTPSSTAPAHVRISAFWHTWSIAVLVRVRVDECGECAAGEGSPPHEGGRLGKQG</sequence>
<feature type="region of interest" description="Disordered" evidence="1">
    <location>
        <begin position="66"/>
        <end position="85"/>
    </location>
</feature>
<dbReference type="AlphaFoldDB" id="T5KIF6"/>
<evidence type="ECO:0000313" key="2">
    <source>
        <dbReference type="EMBL" id="EQM75762.1"/>
    </source>
</evidence>
<proteinExistence type="predicted"/>
<reference evidence="2 3" key="1">
    <citation type="journal article" date="2013" name="Genome Announc.">
        <title>Whole-genome sequences of five oyster-associated bacteria show potential for crude oil hydrocarbon degradation.</title>
        <authorList>
            <person name="Chauhan A."/>
            <person name="Green S."/>
            <person name="Pathak A."/>
            <person name="Thomas J."/>
            <person name="Venkatramanan R."/>
        </authorList>
    </citation>
    <scope>NUCLEOTIDE SEQUENCE [LARGE SCALE GENOMIC DNA]</scope>
    <source>
        <strain evidence="2 3">MF109</strain>
    </source>
</reference>
<dbReference type="Proteomes" id="UP000016033">
    <property type="component" value="Unassembled WGS sequence"/>
</dbReference>
<dbReference type="EMBL" id="ATAO01000195">
    <property type="protein sequence ID" value="EQM75762.1"/>
    <property type="molecule type" value="Genomic_DNA"/>
</dbReference>